<name>A0A316XAB5_9FLAO</name>
<protein>
    <submittedName>
        <fullName evidence="1">Acyltransferase</fullName>
    </submittedName>
</protein>
<proteinExistence type="predicted"/>
<dbReference type="InterPro" id="IPR051159">
    <property type="entry name" value="Hexapeptide_acetyltransf"/>
</dbReference>
<evidence type="ECO:0000313" key="2">
    <source>
        <dbReference type="Proteomes" id="UP000236594"/>
    </source>
</evidence>
<accession>A0A316XAB5</accession>
<sequence>MFQKIKNYINKKITSLIFDLQKQEKQKMWWRFTALPNINIHHTFAPQDVHIFKGNEGEFGNITIGETFFVRDYCRISVLPGANLIIGNGVFFNNYSSINCIDTITIGDNTIFGEGVKLYDHNHKYGFNPDFFVDKTAFKTGAIKIGKNCWVGSNAVILKGVEIGDNCIIGAGCVIHKSIPSNTIMKNSQNLISESLQNE</sequence>
<reference evidence="1 2" key="1">
    <citation type="submission" date="2018-04" db="EMBL/GenBank/DDBJ databases">
        <title>Draft Genome Sequence of Phosphate-Solubilizing Chryseobacterium sp. ISE14 that is a Biocontrol and Plant Growth-Promoting Rhizobacterium Isolated from Cucumber.</title>
        <authorList>
            <person name="Jeong J.-J."/>
            <person name="Sang M.K."/>
            <person name="Choi I.-G."/>
            <person name="Kim K.D."/>
        </authorList>
    </citation>
    <scope>NUCLEOTIDE SEQUENCE [LARGE SCALE GENOMIC DNA]</scope>
    <source>
        <strain evidence="1 2">ISE14</strain>
    </source>
</reference>
<keyword evidence="1" id="KW-0012">Acyltransferase</keyword>
<dbReference type="EMBL" id="PPED02000004">
    <property type="protein sequence ID" value="PWN68328.1"/>
    <property type="molecule type" value="Genomic_DNA"/>
</dbReference>
<evidence type="ECO:0000313" key="1">
    <source>
        <dbReference type="EMBL" id="PWN68328.1"/>
    </source>
</evidence>
<dbReference type="CDD" id="cd04647">
    <property type="entry name" value="LbH_MAT_like"/>
    <property type="match status" value="1"/>
</dbReference>
<dbReference type="Pfam" id="PF00132">
    <property type="entry name" value="Hexapep"/>
    <property type="match status" value="1"/>
</dbReference>
<dbReference type="GO" id="GO:0016746">
    <property type="term" value="F:acyltransferase activity"/>
    <property type="evidence" value="ECO:0007669"/>
    <property type="project" value="UniProtKB-KW"/>
</dbReference>
<comment type="caution">
    <text evidence="1">The sequence shown here is derived from an EMBL/GenBank/DDBJ whole genome shotgun (WGS) entry which is preliminary data.</text>
</comment>
<dbReference type="OrthoDB" id="9812571at2"/>
<dbReference type="Gene3D" id="2.160.10.10">
    <property type="entry name" value="Hexapeptide repeat proteins"/>
    <property type="match status" value="1"/>
</dbReference>
<dbReference type="PANTHER" id="PTHR23416">
    <property type="entry name" value="SIALIC ACID SYNTHASE-RELATED"/>
    <property type="match status" value="1"/>
</dbReference>
<dbReference type="InterPro" id="IPR001451">
    <property type="entry name" value="Hexapep"/>
</dbReference>
<dbReference type="PANTHER" id="PTHR23416:SF78">
    <property type="entry name" value="LIPOPOLYSACCHARIDE BIOSYNTHESIS O-ACETYL TRANSFERASE WBBJ-RELATED"/>
    <property type="match status" value="1"/>
</dbReference>
<dbReference type="Proteomes" id="UP000236594">
    <property type="component" value="Unassembled WGS sequence"/>
</dbReference>
<keyword evidence="1" id="KW-0808">Transferase</keyword>
<dbReference type="AlphaFoldDB" id="A0A316XAB5"/>
<dbReference type="SUPFAM" id="SSF51161">
    <property type="entry name" value="Trimeric LpxA-like enzymes"/>
    <property type="match status" value="1"/>
</dbReference>
<dbReference type="RefSeq" id="WP_103248370.1">
    <property type="nucleotide sequence ID" value="NZ_PPED02000004.1"/>
</dbReference>
<gene>
    <name evidence="1" type="ORF">C1631_016650</name>
</gene>
<dbReference type="InterPro" id="IPR011004">
    <property type="entry name" value="Trimer_LpxA-like_sf"/>
</dbReference>
<organism evidence="1 2">
    <name type="scientific">Chryseobacterium phosphatilyticum</name>
    <dbReference type="NCBI Taxonomy" id="475075"/>
    <lineage>
        <taxon>Bacteria</taxon>
        <taxon>Pseudomonadati</taxon>
        <taxon>Bacteroidota</taxon>
        <taxon>Flavobacteriia</taxon>
        <taxon>Flavobacteriales</taxon>
        <taxon>Weeksellaceae</taxon>
        <taxon>Chryseobacterium group</taxon>
        <taxon>Chryseobacterium</taxon>
    </lineage>
</organism>
<keyword evidence="2" id="KW-1185">Reference proteome</keyword>